<dbReference type="GeneID" id="25159479"/>
<keyword evidence="3" id="KW-0808">Transferase</keyword>
<dbReference type="EC" id="6.3.5.-" evidence="1"/>
<evidence type="ECO:0000256" key="2">
    <source>
        <dbReference type="SAM" id="MobiDB-lite"/>
    </source>
</evidence>
<protein>
    <recommendedName>
        <fullName evidence="1">Aspartyl/glutamyl-tRNA(Asn/Gln) amidotransferase subunit C</fullName>
        <shortName evidence="1">Asp/Glu-ADT subunit C</shortName>
        <ecNumber evidence="1">6.3.5.-</ecNumber>
    </recommendedName>
</protein>
<gene>
    <name evidence="1 3" type="primary">gatC</name>
    <name evidence="3" type="ORF">HLASF_1316</name>
</gene>
<dbReference type="GO" id="GO:0006450">
    <property type="term" value="P:regulation of translational fidelity"/>
    <property type="evidence" value="ECO:0007669"/>
    <property type="project" value="InterPro"/>
</dbReference>
<keyword evidence="4" id="KW-1185">Reference proteome</keyword>
<dbReference type="InterPro" id="IPR003837">
    <property type="entry name" value="GatC"/>
</dbReference>
<dbReference type="KEGG" id="hsu:HLASF_1316"/>
<dbReference type="RefSeq" id="WP_050049353.1">
    <property type="nucleotide sequence ID" value="NZ_CP008874.1"/>
</dbReference>
<dbReference type="GO" id="GO:0050567">
    <property type="term" value="F:glutaminyl-tRNA synthase (glutamine-hydrolyzing) activity"/>
    <property type="evidence" value="ECO:0007669"/>
    <property type="project" value="UniProtKB-UniRule"/>
</dbReference>
<dbReference type="EMBL" id="CP008874">
    <property type="protein sequence ID" value="AKH97802.1"/>
    <property type="molecule type" value="Genomic_DNA"/>
</dbReference>
<name>A0A0F7PAN6_9EURY</name>
<feature type="region of interest" description="Disordered" evidence="2">
    <location>
        <begin position="70"/>
        <end position="92"/>
    </location>
</feature>
<dbReference type="Gene3D" id="1.10.20.60">
    <property type="entry name" value="Glu-tRNAGln amidotransferase C subunit, N-terminal domain"/>
    <property type="match status" value="1"/>
</dbReference>
<dbReference type="GO" id="GO:0006412">
    <property type="term" value="P:translation"/>
    <property type="evidence" value="ECO:0007669"/>
    <property type="project" value="UniProtKB-UniRule"/>
</dbReference>
<evidence type="ECO:0000256" key="1">
    <source>
        <dbReference type="HAMAP-Rule" id="MF_00122"/>
    </source>
</evidence>
<dbReference type="PANTHER" id="PTHR15004">
    <property type="entry name" value="GLUTAMYL-TRNA(GLN) AMIDOTRANSFERASE SUBUNIT C, MITOCHONDRIAL"/>
    <property type="match status" value="1"/>
</dbReference>
<comment type="similarity">
    <text evidence="1">Belongs to the GatC family.</text>
</comment>
<dbReference type="Pfam" id="PF02686">
    <property type="entry name" value="GatC"/>
    <property type="match status" value="1"/>
</dbReference>
<dbReference type="AlphaFoldDB" id="A0A0F7PAN6"/>
<dbReference type="OrthoDB" id="15210at2157"/>
<keyword evidence="1" id="KW-0067">ATP-binding</keyword>
<dbReference type="HOGENOM" id="CLU_105899_1_1_2"/>
<dbReference type="GO" id="GO:0016740">
    <property type="term" value="F:transferase activity"/>
    <property type="evidence" value="ECO:0007669"/>
    <property type="project" value="UniProtKB-KW"/>
</dbReference>
<dbReference type="GO" id="GO:0050566">
    <property type="term" value="F:asparaginyl-tRNA synthase (glutamine-hydrolyzing) activity"/>
    <property type="evidence" value="ECO:0007669"/>
    <property type="project" value="RHEA"/>
</dbReference>
<proteinExistence type="inferred from homology"/>
<dbReference type="PANTHER" id="PTHR15004:SF0">
    <property type="entry name" value="GLUTAMYL-TRNA(GLN) AMIDOTRANSFERASE SUBUNIT C, MITOCHONDRIAL"/>
    <property type="match status" value="1"/>
</dbReference>
<dbReference type="GO" id="GO:0005524">
    <property type="term" value="F:ATP binding"/>
    <property type="evidence" value="ECO:0007669"/>
    <property type="project" value="UniProtKB-KW"/>
</dbReference>
<comment type="catalytic activity">
    <reaction evidence="1">
        <text>L-aspartyl-tRNA(Asn) + L-glutamine + ATP + H2O = L-asparaginyl-tRNA(Asn) + L-glutamate + ADP + phosphate + 2 H(+)</text>
        <dbReference type="Rhea" id="RHEA:14513"/>
        <dbReference type="Rhea" id="RHEA-COMP:9674"/>
        <dbReference type="Rhea" id="RHEA-COMP:9677"/>
        <dbReference type="ChEBI" id="CHEBI:15377"/>
        <dbReference type="ChEBI" id="CHEBI:15378"/>
        <dbReference type="ChEBI" id="CHEBI:29985"/>
        <dbReference type="ChEBI" id="CHEBI:30616"/>
        <dbReference type="ChEBI" id="CHEBI:43474"/>
        <dbReference type="ChEBI" id="CHEBI:58359"/>
        <dbReference type="ChEBI" id="CHEBI:78515"/>
        <dbReference type="ChEBI" id="CHEBI:78516"/>
        <dbReference type="ChEBI" id="CHEBI:456216"/>
    </reaction>
</comment>
<evidence type="ECO:0000313" key="3">
    <source>
        <dbReference type="EMBL" id="AKH97802.1"/>
    </source>
</evidence>
<comment type="subunit">
    <text evidence="1">Heterotrimer of A, B and C subunits.</text>
</comment>
<keyword evidence="1" id="KW-0648">Protein biosynthesis</keyword>
<accession>A0A0F7PAN6</accession>
<sequence length="92" mass="10187">MSDSPVDADEVRHVASLARVALDDEEVETFTAQFQDILEHFDALDEVPAVEAEPDLVNVMRADEIEASLSQDEALRNADETEDGRFKGPRVS</sequence>
<feature type="compositionally biased region" description="Basic and acidic residues" evidence="2">
    <location>
        <begin position="73"/>
        <end position="86"/>
    </location>
</feature>
<organism evidence="3 4">
    <name type="scientific">Halanaeroarchaeum sulfurireducens</name>
    <dbReference type="NCBI Taxonomy" id="1604004"/>
    <lineage>
        <taxon>Archaea</taxon>
        <taxon>Methanobacteriati</taxon>
        <taxon>Methanobacteriota</taxon>
        <taxon>Stenosarchaea group</taxon>
        <taxon>Halobacteria</taxon>
        <taxon>Halobacteriales</taxon>
        <taxon>Halobacteriaceae</taxon>
        <taxon>Halanaeroarchaeum</taxon>
    </lineage>
</organism>
<dbReference type="Proteomes" id="UP000069906">
    <property type="component" value="Chromosome"/>
</dbReference>
<dbReference type="NCBIfam" id="TIGR00135">
    <property type="entry name" value="gatC"/>
    <property type="match status" value="1"/>
</dbReference>
<keyword evidence="1" id="KW-0547">Nucleotide-binding</keyword>
<evidence type="ECO:0000313" key="4">
    <source>
        <dbReference type="Proteomes" id="UP000069906"/>
    </source>
</evidence>
<keyword evidence="1 3" id="KW-0436">Ligase</keyword>
<dbReference type="HAMAP" id="MF_00122">
    <property type="entry name" value="GatC"/>
    <property type="match status" value="1"/>
</dbReference>
<dbReference type="InterPro" id="IPR036113">
    <property type="entry name" value="Asp/Glu-ADT_sf_sub_c"/>
</dbReference>
<dbReference type="SUPFAM" id="SSF141000">
    <property type="entry name" value="Glu-tRNAGln amidotransferase C subunit"/>
    <property type="match status" value="1"/>
</dbReference>
<reference evidence="3 4" key="1">
    <citation type="journal article" date="2015" name="ISME J.">
        <title>Elemental sulfur and acetate can support life of a novel strictly anaerobic haloarchaeon.</title>
        <authorList>
            <person name="Sorokin D.Y."/>
            <person name="Kublanov I.V."/>
            <person name="Gavrilov S.N."/>
            <person name="Rojo D."/>
            <person name="Roman P."/>
            <person name="Golyshin P.N."/>
            <person name="Slepak V.Z."/>
            <person name="Smedile F."/>
            <person name="Ferrer M."/>
            <person name="Messina E."/>
            <person name="La Cono V."/>
            <person name="Yakimov M.M."/>
        </authorList>
    </citation>
    <scope>NUCLEOTIDE SEQUENCE [LARGE SCALE GENOMIC DNA]</scope>
    <source>
        <strain evidence="3 4">HSR2</strain>
    </source>
</reference>
<comment type="function">
    <text evidence="1">Allows the formation of correctly charged Asn-tRNA(Asn) or Gln-tRNA(Gln) through the transamidation of misacylated Asp-tRNA(Asn) or Glu-tRNA(Gln) in organisms which lack either or both of asparaginyl-tRNA or glutaminyl-tRNA synthetases. The reaction takes place in the presence of glutamine and ATP through an activated phospho-Asp-tRNA(Asn) or phospho-Glu-tRNA(Gln).</text>
</comment>
<comment type="catalytic activity">
    <reaction evidence="1">
        <text>L-glutamyl-tRNA(Gln) + L-glutamine + ATP + H2O = L-glutaminyl-tRNA(Gln) + L-glutamate + ADP + phosphate + H(+)</text>
        <dbReference type="Rhea" id="RHEA:17521"/>
        <dbReference type="Rhea" id="RHEA-COMP:9681"/>
        <dbReference type="Rhea" id="RHEA-COMP:9684"/>
        <dbReference type="ChEBI" id="CHEBI:15377"/>
        <dbReference type="ChEBI" id="CHEBI:15378"/>
        <dbReference type="ChEBI" id="CHEBI:29985"/>
        <dbReference type="ChEBI" id="CHEBI:30616"/>
        <dbReference type="ChEBI" id="CHEBI:43474"/>
        <dbReference type="ChEBI" id="CHEBI:58359"/>
        <dbReference type="ChEBI" id="CHEBI:78520"/>
        <dbReference type="ChEBI" id="CHEBI:78521"/>
        <dbReference type="ChEBI" id="CHEBI:456216"/>
    </reaction>
</comment>
<dbReference type="GO" id="GO:0070681">
    <property type="term" value="P:glutaminyl-tRNAGln biosynthesis via transamidation"/>
    <property type="evidence" value="ECO:0007669"/>
    <property type="project" value="TreeGrafter"/>
</dbReference>